<evidence type="ECO:0000259" key="5">
    <source>
        <dbReference type="PROSITE" id="PS51192"/>
    </source>
</evidence>
<dbReference type="GO" id="GO:0003677">
    <property type="term" value="F:DNA binding"/>
    <property type="evidence" value="ECO:0007669"/>
    <property type="project" value="InterPro"/>
</dbReference>
<dbReference type="GO" id="GO:0005524">
    <property type="term" value="F:ATP binding"/>
    <property type="evidence" value="ECO:0007669"/>
    <property type="project" value="UniProtKB-KW"/>
</dbReference>
<dbReference type="EMBL" id="FRAQ01000002">
    <property type="protein sequence ID" value="SHK65141.1"/>
    <property type="molecule type" value="Genomic_DNA"/>
</dbReference>
<dbReference type="AlphaFoldDB" id="A0A1M6U7J3"/>
<dbReference type="SMART" id="SM00490">
    <property type="entry name" value="HELICc"/>
    <property type="match status" value="1"/>
</dbReference>
<dbReference type="GO" id="GO:0016787">
    <property type="term" value="F:hydrolase activity"/>
    <property type="evidence" value="ECO:0007669"/>
    <property type="project" value="UniProtKB-KW"/>
</dbReference>
<dbReference type="InterPro" id="IPR014001">
    <property type="entry name" value="Helicase_ATP-bd"/>
</dbReference>
<keyword evidence="3 7" id="KW-0347">Helicase</keyword>
<dbReference type="RefSeq" id="WP_072798368.1">
    <property type="nucleotide sequence ID" value="NZ_FRAQ01000002.1"/>
</dbReference>
<proteinExistence type="predicted"/>
<evidence type="ECO:0000313" key="8">
    <source>
        <dbReference type="Proteomes" id="UP000184497"/>
    </source>
</evidence>
<reference evidence="8" key="1">
    <citation type="submission" date="2016-11" db="EMBL/GenBank/DDBJ databases">
        <authorList>
            <person name="Varghese N."/>
            <person name="Submissions S."/>
        </authorList>
    </citation>
    <scope>NUCLEOTIDE SEQUENCE [LARGE SCALE GENOMIC DNA]</scope>
    <source>
        <strain evidence="8">CGMCC 1.10835</strain>
    </source>
</reference>
<dbReference type="Gene3D" id="3.40.50.300">
    <property type="entry name" value="P-loop containing nucleotide triphosphate hydrolases"/>
    <property type="match status" value="2"/>
</dbReference>
<evidence type="ECO:0000256" key="1">
    <source>
        <dbReference type="ARBA" id="ARBA00022741"/>
    </source>
</evidence>
<evidence type="ECO:0000259" key="6">
    <source>
        <dbReference type="PROSITE" id="PS51194"/>
    </source>
</evidence>
<feature type="domain" description="Helicase ATP-binding" evidence="5">
    <location>
        <begin position="258"/>
        <end position="430"/>
    </location>
</feature>
<gene>
    <name evidence="7" type="ORF">SAMN05216369_2647</name>
</gene>
<keyword evidence="8" id="KW-1185">Reference proteome</keyword>
<evidence type="ECO:0000256" key="2">
    <source>
        <dbReference type="ARBA" id="ARBA00022801"/>
    </source>
</evidence>
<dbReference type="InterPro" id="IPR006935">
    <property type="entry name" value="Helicase/UvrB_N"/>
</dbReference>
<dbReference type="Gene3D" id="3.30.870.10">
    <property type="entry name" value="Endonuclease Chain A"/>
    <property type="match status" value="1"/>
</dbReference>
<dbReference type="SMART" id="SM00487">
    <property type="entry name" value="DEXDc"/>
    <property type="match status" value="1"/>
</dbReference>
<dbReference type="STRING" id="564117.SAMN05216369_2647"/>
<dbReference type="PANTHER" id="PTHR11274:SF0">
    <property type="entry name" value="GENERAL TRANSCRIPTION AND DNA REPAIR FACTOR IIH HELICASE SUBUNIT XPB"/>
    <property type="match status" value="1"/>
</dbReference>
<accession>A0A1M6U7J3</accession>
<dbReference type="GO" id="GO:0004386">
    <property type="term" value="F:helicase activity"/>
    <property type="evidence" value="ECO:0007669"/>
    <property type="project" value="UniProtKB-KW"/>
</dbReference>
<name>A0A1M6U7J3_9GAMM</name>
<feature type="domain" description="Helicase C-terminal" evidence="6">
    <location>
        <begin position="509"/>
        <end position="663"/>
    </location>
</feature>
<dbReference type="Proteomes" id="UP000184497">
    <property type="component" value="Unassembled WGS sequence"/>
</dbReference>
<dbReference type="CDD" id="cd09179">
    <property type="entry name" value="PLDc_N_DEXD_a"/>
    <property type="match status" value="1"/>
</dbReference>
<keyword evidence="2" id="KW-0378">Hydrolase</keyword>
<dbReference type="Pfam" id="PF00271">
    <property type="entry name" value="Helicase_C"/>
    <property type="match status" value="1"/>
</dbReference>
<dbReference type="Pfam" id="PF04851">
    <property type="entry name" value="ResIII"/>
    <property type="match status" value="1"/>
</dbReference>
<dbReference type="PROSITE" id="PS51192">
    <property type="entry name" value="HELICASE_ATP_BIND_1"/>
    <property type="match status" value="1"/>
</dbReference>
<dbReference type="OrthoDB" id="9804086at2"/>
<dbReference type="SUPFAM" id="SSF52540">
    <property type="entry name" value="P-loop containing nucleoside triphosphate hydrolases"/>
    <property type="match status" value="1"/>
</dbReference>
<evidence type="ECO:0000313" key="7">
    <source>
        <dbReference type="EMBL" id="SHK65141.1"/>
    </source>
</evidence>
<keyword evidence="4" id="KW-0067">ATP-binding</keyword>
<dbReference type="PANTHER" id="PTHR11274">
    <property type="entry name" value="RAD25/XP-B DNA REPAIR HELICASE"/>
    <property type="match status" value="1"/>
</dbReference>
<protein>
    <submittedName>
        <fullName evidence="7">Superfamily II DNA or RNA helicase</fullName>
    </submittedName>
</protein>
<keyword evidence="1" id="KW-0547">Nucleotide-binding</keyword>
<dbReference type="PROSITE" id="PS51194">
    <property type="entry name" value="HELICASE_CTER"/>
    <property type="match status" value="1"/>
</dbReference>
<dbReference type="InterPro" id="IPR027417">
    <property type="entry name" value="P-loop_NTPase"/>
</dbReference>
<dbReference type="InterPro" id="IPR050615">
    <property type="entry name" value="ATP-dep_DNA_Helicase"/>
</dbReference>
<sequence>MFKDIDLPLSINTSSEDPNVLFFDPVLNCAATYDVGVGYFTSGWIADTAHGISRFAKSRGKARWVVGHELHEKDLDSIVNPKAVADKEFQAKRIFEEDVDDVFSALKENARLVLAWLIRDGIVELRIALPINKLSGIYHAKNGIFSDEAGNEIAFSGSYNLTSRASSNWETIEIFRSWSSEEGRQRCALKKQEFESIWQNKDPNLLVVGPSLKTLEKIKAYAASGTRPYSLPSSSPAVPSAIQDEEGKIRGYQEQAIKSWFSHNGQGLFCMATGSGKTITALTAATRLLQFINSKESNLVIVITVPYVHLGEQWADETEFFGYEAIKCYGGKGKWLDDLQSSYNQLLSGERDYLLAIVVNATFSNREFQSFLDGVRSNLLLVSDEVHNMGAENIVQKLPHHARFRIGLSATPIRHNDPFGTKAIFDYFGEPVINFDIKDAIQAGFLCRYNYYPVVCELDQDELEEYVLLSKKIARLMAMSDSDDFSTSLKLELIKRAKLTGSSRGKKRQLKKLLDENQDRKHTLIYSSEAITDGEKDIDKIVRLAGRECDWKVAKFTAEESKEQRSEILENFKSGDIEGIVAIKCLDEGVDIPQTKTAYIVASSTNPRQFIQRRGRVLRQYQGKGIASIYDFIAIPPLNKLGEDAETFKIEKSMVEKELERVNEFAEISENYGDTLSVLREIRKKLKLLGV</sequence>
<evidence type="ECO:0000256" key="3">
    <source>
        <dbReference type="ARBA" id="ARBA00022806"/>
    </source>
</evidence>
<evidence type="ECO:0000256" key="4">
    <source>
        <dbReference type="ARBA" id="ARBA00022840"/>
    </source>
</evidence>
<organism evidence="7 8">
    <name type="scientific">Marinobacter antarcticus</name>
    <dbReference type="NCBI Taxonomy" id="564117"/>
    <lineage>
        <taxon>Bacteria</taxon>
        <taxon>Pseudomonadati</taxon>
        <taxon>Pseudomonadota</taxon>
        <taxon>Gammaproteobacteria</taxon>
        <taxon>Pseudomonadales</taxon>
        <taxon>Marinobacteraceae</taxon>
        <taxon>Marinobacter</taxon>
    </lineage>
</organism>
<dbReference type="InterPro" id="IPR001650">
    <property type="entry name" value="Helicase_C-like"/>
</dbReference>